<dbReference type="HAMAP" id="MF_00187">
    <property type="entry name" value="FdhD"/>
    <property type="match status" value="1"/>
</dbReference>
<dbReference type="RefSeq" id="WP_092159838.1">
    <property type="nucleotide sequence ID" value="NZ_FNGA01000002.1"/>
</dbReference>
<dbReference type="PANTHER" id="PTHR30592">
    <property type="entry name" value="FORMATE DEHYDROGENASE"/>
    <property type="match status" value="1"/>
</dbReference>
<dbReference type="GO" id="GO:0006777">
    <property type="term" value="P:Mo-molybdopterin cofactor biosynthetic process"/>
    <property type="evidence" value="ECO:0007669"/>
    <property type="project" value="UniProtKB-UniRule"/>
</dbReference>
<dbReference type="SUPFAM" id="SSF53927">
    <property type="entry name" value="Cytidine deaminase-like"/>
    <property type="match status" value="1"/>
</dbReference>
<dbReference type="GO" id="GO:0005737">
    <property type="term" value="C:cytoplasm"/>
    <property type="evidence" value="ECO:0007669"/>
    <property type="project" value="UniProtKB-SubCell"/>
</dbReference>
<gene>
    <name evidence="3" type="primary">fdhD</name>
    <name evidence="4" type="ORF">SAMN05660337_1553</name>
</gene>
<comment type="function">
    <text evidence="3">Required for formate dehydrogenase (FDH) activity. Acts as a sulfur carrier protein that transfers sulfur from IscS to the molybdenum cofactor prior to its insertion into FDH.</text>
</comment>
<dbReference type="PIRSF" id="PIRSF015626">
    <property type="entry name" value="FdhD"/>
    <property type="match status" value="1"/>
</dbReference>
<name>A0A1G9FI96_9BACT</name>
<sequence>MVKDSHNFTVKEYSNNSFRDKEIKSILEIPLTINLNGREVVTLLTTAKYPKYLAIGFLKSDAYISTRDQVTDIKITERNDRIIADVTTNNDPWEGRVLEYSITSGCGKGTNFGRNVSTISKKTIHSDLKVTPEQILHHARTLHERSTLYGKTRGCHNSSLCTPTDMLYFREDIGRHNAIDMIVGQCFFEEVPTNGKIIVSTGRVASEILLKAVRIGVPILASTAVATSFSVELARKIGITLIGNISDTGFWVYNDQGRIEGL</sequence>
<accession>A0A1G9FI96</accession>
<dbReference type="PANTHER" id="PTHR30592:SF1">
    <property type="entry name" value="SULFUR CARRIER PROTEIN FDHD"/>
    <property type="match status" value="1"/>
</dbReference>
<keyword evidence="2 3" id="KW-0501">Molybdenum cofactor biosynthesis</keyword>
<dbReference type="AlphaFoldDB" id="A0A1G9FI96"/>
<keyword evidence="5" id="KW-1185">Reference proteome</keyword>
<comment type="caution">
    <text evidence="3">Lacks conserved residue(s) required for the propagation of feature annotation.</text>
</comment>
<comment type="subcellular location">
    <subcellularLocation>
        <location evidence="3">Cytoplasm</location>
    </subcellularLocation>
</comment>
<protein>
    <recommendedName>
        <fullName evidence="3">Sulfur carrier protein FdhD</fullName>
    </recommendedName>
</protein>
<feature type="active site" description="Cysteine persulfide intermediate" evidence="3">
    <location>
        <position position="106"/>
    </location>
</feature>
<keyword evidence="1 3" id="KW-0963">Cytoplasm</keyword>
<dbReference type="Gene3D" id="3.10.20.10">
    <property type="match status" value="1"/>
</dbReference>
<proteinExistence type="inferred from homology"/>
<evidence type="ECO:0000256" key="1">
    <source>
        <dbReference type="ARBA" id="ARBA00022490"/>
    </source>
</evidence>
<dbReference type="EMBL" id="FNGA01000002">
    <property type="protein sequence ID" value="SDK88119.1"/>
    <property type="molecule type" value="Genomic_DNA"/>
</dbReference>
<dbReference type="Gene3D" id="3.40.140.10">
    <property type="entry name" value="Cytidine Deaminase, domain 2"/>
    <property type="match status" value="1"/>
</dbReference>
<dbReference type="InterPro" id="IPR016193">
    <property type="entry name" value="Cytidine_deaminase-like"/>
</dbReference>
<dbReference type="GO" id="GO:0016783">
    <property type="term" value="F:sulfurtransferase activity"/>
    <property type="evidence" value="ECO:0007669"/>
    <property type="project" value="InterPro"/>
</dbReference>
<dbReference type="InterPro" id="IPR003786">
    <property type="entry name" value="FdhD"/>
</dbReference>
<reference evidence="5" key="1">
    <citation type="submission" date="2016-10" db="EMBL/GenBank/DDBJ databases">
        <authorList>
            <person name="Varghese N."/>
            <person name="Submissions S."/>
        </authorList>
    </citation>
    <scope>NUCLEOTIDE SEQUENCE [LARGE SCALE GENOMIC DNA]</scope>
    <source>
        <strain evidence="5">DSM 16995</strain>
    </source>
</reference>
<dbReference type="Pfam" id="PF02634">
    <property type="entry name" value="FdhD-NarQ"/>
    <property type="match status" value="1"/>
</dbReference>
<evidence type="ECO:0000256" key="3">
    <source>
        <dbReference type="HAMAP-Rule" id="MF_00187"/>
    </source>
</evidence>
<dbReference type="GO" id="GO:0097163">
    <property type="term" value="F:sulfur carrier activity"/>
    <property type="evidence" value="ECO:0007669"/>
    <property type="project" value="UniProtKB-UniRule"/>
</dbReference>
<dbReference type="NCBIfam" id="TIGR00129">
    <property type="entry name" value="fdhD_narQ"/>
    <property type="match status" value="1"/>
</dbReference>
<dbReference type="OrthoDB" id="3197277at2"/>
<evidence type="ECO:0000256" key="2">
    <source>
        <dbReference type="ARBA" id="ARBA00023150"/>
    </source>
</evidence>
<organism evidence="4 5">
    <name type="scientific">Maridesulfovibrio ferrireducens</name>
    <dbReference type="NCBI Taxonomy" id="246191"/>
    <lineage>
        <taxon>Bacteria</taxon>
        <taxon>Pseudomonadati</taxon>
        <taxon>Thermodesulfobacteriota</taxon>
        <taxon>Desulfovibrionia</taxon>
        <taxon>Desulfovibrionales</taxon>
        <taxon>Desulfovibrionaceae</taxon>
        <taxon>Maridesulfovibrio</taxon>
    </lineage>
</organism>
<evidence type="ECO:0000313" key="4">
    <source>
        <dbReference type="EMBL" id="SDK88119.1"/>
    </source>
</evidence>
<evidence type="ECO:0000313" key="5">
    <source>
        <dbReference type="Proteomes" id="UP000199053"/>
    </source>
</evidence>
<comment type="similarity">
    <text evidence="3">Belongs to the FdhD family.</text>
</comment>
<dbReference type="STRING" id="246191.SAMN05660337_1553"/>
<dbReference type="Proteomes" id="UP000199053">
    <property type="component" value="Unassembled WGS sequence"/>
</dbReference>